<keyword evidence="2" id="KW-0472">Membrane</keyword>
<evidence type="ECO:0000256" key="2">
    <source>
        <dbReference type="SAM" id="Phobius"/>
    </source>
</evidence>
<keyword evidence="1" id="KW-0175">Coiled coil</keyword>
<dbReference type="OrthoDB" id="86277at2157"/>
<evidence type="ECO:0000313" key="3">
    <source>
        <dbReference type="EMBL" id="ASJ02879.1"/>
    </source>
</evidence>
<dbReference type="EMBL" id="CP014862">
    <property type="protein sequence ID" value="ASJ02879.1"/>
    <property type="molecule type" value="Genomic_DNA"/>
</dbReference>
<keyword evidence="4" id="KW-1185">Reference proteome</keyword>
<feature type="transmembrane region" description="Helical" evidence="2">
    <location>
        <begin position="6"/>
        <end position="21"/>
    </location>
</feature>
<organism evidence="3 4">
    <name type="scientific">Thermococcus profundus</name>
    <dbReference type="NCBI Taxonomy" id="49899"/>
    <lineage>
        <taxon>Archaea</taxon>
        <taxon>Methanobacteriati</taxon>
        <taxon>Methanobacteriota</taxon>
        <taxon>Thermococci</taxon>
        <taxon>Thermococcales</taxon>
        <taxon>Thermococcaceae</taxon>
        <taxon>Thermococcus</taxon>
    </lineage>
</organism>
<keyword evidence="2" id="KW-1133">Transmembrane helix</keyword>
<evidence type="ECO:0008006" key="5">
    <source>
        <dbReference type="Google" id="ProtNLM"/>
    </source>
</evidence>
<dbReference type="KEGG" id="tprf:A3L09_06205"/>
<accession>A0A2Z2MBL5</accession>
<evidence type="ECO:0000313" key="4">
    <source>
        <dbReference type="Proteomes" id="UP000250179"/>
    </source>
</evidence>
<dbReference type="Gene3D" id="1.10.287.1490">
    <property type="match status" value="1"/>
</dbReference>
<dbReference type="RefSeq" id="WP_088858134.1">
    <property type="nucleotide sequence ID" value="NZ_CP014862.1"/>
</dbReference>
<feature type="coiled-coil region" evidence="1">
    <location>
        <begin position="42"/>
        <end position="171"/>
    </location>
</feature>
<evidence type="ECO:0000256" key="1">
    <source>
        <dbReference type="SAM" id="Coils"/>
    </source>
</evidence>
<keyword evidence="2" id="KW-0812">Transmembrane</keyword>
<protein>
    <recommendedName>
        <fullName evidence="5">DNA double-strand break repair Rad50 ATPase</fullName>
    </recommendedName>
</protein>
<proteinExistence type="predicted"/>
<dbReference type="AlphaFoldDB" id="A0A2Z2MBL5"/>
<dbReference type="GeneID" id="33319989"/>
<sequence length="368" mass="42748">MLEYLSIVAIIGAGFAVYYAMDISEKVKSRFFELKNETQSSIENIESFRKEILEEINSLKSELDRLKRMEGESAEDWRIKSLSEKVSKLDEMLKTKLKELENKSVQTAYELGALNKEVSELKSQIQEIESEVLEGKEELKEKLKEELLREVEEEIEHLEDLIERRKEEEVEEFLELITTAITLQPEKISSGLLEAKRALLSLRDIAKVYVLTGKGKEEFDSLKENLIGLLKNLRKLAVVSVPDESVYSRFRDAIILVKRLNLPMKDERNGKELNPERSFIEIHRLVYKVAGELDSLAEMINEPVPVTPIEKEFYEKLRIQFEELRKLEEQVEMLMARLGGKETVEDAREAEKKPSKKELEELLKELDL</sequence>
<name>A0A2Z2MBL5_THEPR</name>
<reference evidence="3 4" key="1">
    <citation type="submission" date="2016-03" db="EMBL/GenBank/DDBJ databases">
        <title>Complete genome sequence of Thermococcus profundus strain DT5432.</title>
        <authorList>
            <person name="Oger P.M."/>
        </authorList>
    </citation>
    <scope>NUCLEOTIDE SEQUENCE [LARGE SCALE GENOMIC DNA]</scope>
    <source>
        <strain evidence="3 4">DT 5432</strain>
    </source>
</reference>
<gene>
    <name evidence="3" type="ORF">A3L09_06205</name>
</gene>
<dbReference type="Proteomes" id="UP000250179">
    <property type="component" value="Chromosome"/>
</dbReference>